<proteinExistence type="inferred from homology"/>
<evidence type="ECO:0000313" key="5">
    <source>
        <dbReference type="EMBL" id="CAK0844070.1"/>
    </source>
</evidence>
<dbReference type="PANTHER" id="PTHR11986:SF79">
    <property type="entry name" value="ACETYLORNITHINE AMINOTRANSFERASE, MITOCHONDRIAL"/>
    <property type="match status" value="1"/>
</dbReference>
<gene>
    <name evidence="5" type="ORF">PCOR1329_LOCUS38241</name>
</gene>
<comment type="caution">
    <text evidence="5">The sequence shown here is derived from an EMBL/GenBank/DDBJ whole genome shotgun (WGS) entry which is preliminary data.</text>
</comment>
<organism evidence="5 6">
    <name type="scientific">Prorocentrum cordatum</name>
    <dbReference type="NCBI Taxonomy" id="2364126"/>
    <lineage>
        <taxon>Eukaryota</taxon>
        <taxon>Sar</taxon>
        <taxon>Alveolata</taxon>
        <taxon>Dinophyceae</taxon>
        <taxon>Prorocentrales</taxon>
        <taxon>Prorocentraceae</taxon>
        <taxon>Prorocentrum</taxon>
    </lineage>
</organism>
<keyword evidence="4" id="KW-0808">Transferase</keyword>
<keyword evidence="6" id="KW-1185">Reference proteome</keyword>
<dbReference type="InterPro" id="IPR015424">
    <property type="entry name" value="PyrdxlP-dep_Trfase"/>
</dbReference>
<dbReference type="EMBL" id="CAUYUJ010014628">
    <property type="protein sequence ID" value="CAK0844070.1"/>
    <property type="molecule type" value="Genomic_DNA"/>
</dbReference>
<evidence type="ECO:0000256" key="2">
    <source>
        <dbReference type="ARBA" id="ARBA00008954"/>
    </source>
</evidence>
<name>A0ABN9TE67_9DINO</name>
<dbReference type="SUPFAM" id="SSF53383">
    <property type="entry name" value="PLP-dependent transferases"/>
    <property type="match status" value="1"/>
</dbReference>
<accession>A0ABN9TE67</accession>
<dbReference type="PANTHER" id="PTHR11986">
    <property type="entry name" value="AMINOTRANSFERASE CLASS III"/>
    <property type="match status" value="1"/>
</dbReference>
<evidence type="ECO:0000256" key="1">
    <source>
        <dbReference type="ARBA" id="ARBA00001933"/>
    </source>
</evidence>
<comment type="cofactor">
    <cofactor evidence="1">
        <name>pyridoxal 5'-phosphate</name>
        <dbReference type="ChEBI" id="CHEBI:597326"/>
    </cofactor>
</comment>
<protein>
    <submittedName>
        <fullName evidence="5">Uncharacterized protein</fullName>
    </submittedName>
</protein>
<comment type="similarity">
    <text evidence="2">Belongs to the class-III pyridoxal-phosphate-dependent aminotransferase family.</text>
</comment>
<dbReference type="Gene3D" id="3.90.1150.10">
    <property type="entry name" value="Aspartate Aminotransferase, domain 1"/>
    <property type="match status" value="1"/>
</dbReference>
<sequence length="241" mass="26468">MRVYLRRECQACAAALATLEVLEQEKAIRNARRSRGQLMTDLRSLGGRTAFPVADARGIRLLVAIEFDREATGRCFASEVPRHRFDRGVPVLPMEHRGALRIIPPLTVSADEVQELSVSGEAACSVRKVLESKATPPAADASASVQPSPPSVQWLLAAMKFSGAFEDVFVDQVQVVAYLHDWQPNSSTGGEFVYWSGNVAPRRVKPEHGVDIDPQKSSPLDMALAILDNVIKYPLPTDVYM</sequence>
<dbReference type="InterPro" id="IPR015422">
    <property type="entry name" value="PyrdxlP-dep_Trfase_small"/>
</dbReference>
<keyword evidence="3" id="KW-0032">Aminotransferase</keyword>
<dbReference type="InterPro" id="IPR050103">
    <property type="entry name" value="Class-III_PLP-dep_AT"/>
</dbReference>
<dbReference type="InterPro" id="IPR005814">
    <property type="entry name" value="Aminotrans_3"/>
</dbReference>
<reference evidence="5" key="1">
    <citation type="submission" date="2023-10" db="EMBL/GenBank/DDBJ databases">
        <authorList>
            <person name="Chen Y."/>
            <person name="Shah S."/>
            <person name="Dougan E. K."/>
            <person name="Thang M."/>
            <person name="Chan C."/>
        </authorList>
    </citation>
    <scope>NUCLEOTIDE SEQUENCE [LARGE SCALE GENOMIC DNA]</scope>
</reference>
<evidence type="ECO:0000256" key="4">
    <source>
        <dbReference type="ARBA" id="ARBA00022679"/>
    </source>
</evidence>
<evidence type="ECO:0000256" key="3">
    <source>
        <dbReference type="ARBA" id="ARBA00022576"/>
    </source>
</evidence>
<dbReference type="Proteomes" id="UP001189429">
    <property type="component" value="Unassembled WGS sequence"/>
</dbReference>
<evidence type="ECO:0000313" key="6">
    <source>
        <dbReference type="Proteomes" id="UP001189429"/>
    </source>
</evidence>
<dbReference type="Pfam" id="PF00202">
    <property type="entry name" value="Aminotran_3"/>
    <property type="match status" value="1"/>
</dbReference>